<proteinExistence type="predicted"/>
<feature type="chain" id="PRO_5038446954" description="Lipoprotein" evidence="1">
    <location>
        <begin position="28"/>
        <end position="50"/>
    </location>
</feature>
<dbReference type="AlphaFoldDB" id="A0A9D1IZ41"/>
<sequence>MKVNKTLHTLSCGLLLSTLLLSCAAFAFWQVQGSGSDNARAAAFAVSAWM</sequence>
<name>A0A9D1IZ41_9FIRM</name>
<reference evidence="2" key="2">
    <citation type="journal article" date="2021" name="PeerJ">
        <title>Extensive microbial diversity within the chicken gut microbiome revealed by metagenomics and culture.</title>
        <authorList>
            <person name="Gilroy R."/>
            <person name="Ravi A."/>
            <person name="Getino M."/>
            <person name="Pursley I."/>
            <person name="Horton D.L."/>
            <person name="Alikhan N.F."/>
            <person name="Baker D."/>
            <person name="Gharbi K."/>
            <person name="Hall N."/>
            <person name="Watson M."/>
            <person name="Adriaenssens E.M."/>
            <person name="Foster-Nyarko E."/>
            <person name="Jarju S."/>
            <person name="Secka A."/>
            <person name="Antonio M."/>
            <person name="Oren A."/>
            <person name="Chaudhuri R.R."/>
            <person name="La Ragione R."/>
            <person name="Hildebrand F."/>
            <person name="Pallen M.J."/>
        </authorList>
    </citation>
    <scope>NUCLEOTIDE SEQUENCE</scope>
    <source>
        <strain evidence="2">ChiGjej3B3-7149</strain>
    </source>
</reference>
<comment type="caution">
    <text evidence="2">The sequence shown here is derived from an EMBL/GenBank/DDBJ whole genome shotgun (WGS) entry which is preliminary data.</text>
</comment>
<evidence type="ECO:0000313" key="2">
    <source>
        <dbReference type="EMBL" id="HIR54504.1"/>
    </source>
</evidence>
<gene>
    <name evidence="2" type="ORF">IAD36_02740</name>
</gene>
<dbReference type="PROSITE" id="PS51257">
    <property type="entry name" value="PROKAR_LIPOPROTEIN"/>
    <property type="match status" value="1"/>
</dbReference>
<dbReference type="Proteomes" id="UP000824238">
    <property type="component" value="Unassembled WGS sequence"/>
</dbReference>
<reference evidence="2" key="1">
    <citation type="submission" date="2020-10" db="EMBL/GenBank/DDBJ databases">
        <authorList>
            <person name="Gilroy R."/>
        </authorList>
    </citation>
    <scope>NUCLEOTIDE SEQUENCE</scope>
    <source>
        <strain evidence="2">ChiGjej3B3-7149</strain>
    </source>
</reference>
<evidence type="ECO:0000313" key="3">
    <source>
        <dbReference type="Proteomes" id="UP000824238"/>
    </source>
</evidence>
<feature type="signal peptide" evidence="1">
    <location>
        <begin position="1"/>
        <end position="27"/>
    </location>
</feature>
<keyword evidence="1" id="KW-0732">Signal</keyword>
<feature type="non-terminal residue" evidence="2">
    <location>
        <position position="50"/>
    </location>
</feature>
<dbReference type="EMBL" id="DVHH01000070">
    <property type="protein sequence ID" value="HIR54504.1"/>
    <property type="molecule type" value="Genomic_DNA"/>
</dbReference>
<protein>
    <recommendedName>
        <fullName evidence="4">Lipoprotein</fullName>
    </recommendedName>
</protein>
<accession>A0A9D1IZ41</accession>
<evidence type="ECO:0000256" key="1">
    <source>
        <dbReference type="SAM" id="SignalP"/>
    </source>
</evidence>
<organism evidence="2 3">
    <name type="scientific">Candidatus Scatomorpha intestinigallinarum</name>
    <dbReference type="NCBI Taxonomy" id="2840923"/>
    <lineage>
        <taxon>Bacteria</taxon>
        <taxon>Bacillati</taxon>
        <taxon>Bacillota</taxon>
        <taxon>Clostridia</taxon>
        <taxon>Eubacteriales</taxon>
        <taxon>Candidatus Scatomorpha</taxon>
    </lineage>
</organism>
<evidence type="ECO:0008006" key="4">
    <source>
        <dbReference type="Google" id="ProtNLM"/>
    </source>
</evidence>